<feature type="compositionally biased region" description="Polar residues" evidence="1">
    <location>
        <begin position="210"/>
        <end position="221"/>
    </location>
</feature>
<organism evidence="4 5">
    <name type="scientific">Brachionus plicatilis</name>
    <name type="common">Marine rotifer</name>
    <name type="synonym">Brachionus muelleri</name>
    <dbReference type="NCBI Taxonomy" id="10195"/>
    <lineage>
        <taxon>Eukaryota</taxon>
        <taxon>Metazoa</taxon>
        <taxon>Spiralia</taxon>
        <taxon>Gnathifera</taxon>
        <taxon>Rotifera</taxon>
        <taxon>Eurotatoria</taxon>
        <taxon>Monogononta</taxon>
        <taxon>Pseudotrocha</taxon>
        <taxon>Ploima</taxon>
        <taxon>Brachionidae</taxon>
        <taxon>Brachionus</taxon>
    </lineage>
</organism>
<name>A0A3M7QKM9_BRAPC</name>
<gene>
    <name evidence="4" type="ORF">BpHYR1_045042</name>
</gene>
<evidence type="ECO:0000313" key="5">
    <source>
        <dbReference type="Proteomes" id="UP000276133"/>
    </source>
</evidence>
<keyword evidence="5" id="KW-1185">Reference proteome</keyword>
<keyword evidence="2" id="KW-0472">Membrane</keyword>
<comment type="caution">
    <text evidence="4">The sequence shown here is derived from an EMBL/GenBank/DDBJ whole genome shotgun (WGS) entry which is preliminary data.</text>
</comment>
<evidence type="ECO:0000256" key="3">
    <source>
        <dbReference type="SAM" id="SignalP"/>
    </source>
</evidence>
<protein>
    <submittedName>
        <fullName evidence="4">Uncharacterized protein</fullName>
    </submittedName>
</protein>
<feature type="region of interest" description="Disordered" evidence="1">
    <location>
        <begin position="210"/>
        <end position="235"/>
    </location>
</feature>
<keyword evidence="2" id="KW-0812">Transmembrane</keyword>
<dbReference type="AlphaFoldDB" id="A0A3M7QKM9"/>
<feature type="chain" id="PRO_5018155422" evidence="3">
    <location>
        <begin position="20"/>
        <end position="235"/>
    </location>
</feature>
<evidence type="ECO:0000256" key="1">
    <source>
        <dbReference type="SAM" id="MobiDB-lite"/>
    </source>
</evidence>
<dbReference type="EMBL" id="REGN01005832">
    <property type="protein sequence ID" value="RNA11860.1"/>
    <property type="molecule type" value="Genomic_DNA"/>
</dbReference>
<proteinExistence type="predicted"/>
<sequence length="235" mass="25806">MFKFSSIFLVLFLLKTGLCDEIVGVTDDHNSNDTMSSNPQMNRAFINTDLTNHNLTMFSRKENNLIVNSSGSVVGMSRNASFNTAASSSTLIVILISLVVVSCIIAIIVTALFVMRRRFTIWRLNGSKSNECSDGANGVLTNTSSENESMNKCEAAMETKTEADNQNQPAIEEKKDEIKTQNLPEQTSATSLIVNVLNELSESVACKLANTPSKSNNNLVENDQEKQPLKTNEEN</sequence>
<dbReference type="Proteomes" id="UP000276133">
    <property type="component" value="Unassembled WGS sequence"/>
</dbReference>
<keyword evidence="3" id="KW-0732">Signal</keyword>
<feature type="signal peptide" evidence="3">
    <location>
        <begin position="1"/>
        <end position="19"/>
    </location>
</feature>
<keyword evidence="2" id="KW-1133">Transmembrane helix</keyword>
<feature type="transmembrane region" description="Helical" evidence="2">
    <location>
        <begin position="91"/>
        <end position="114"/>
    </location>
</feature>
<evidence type="ECO:0000313" key="4">
    <source>
        <dbReference type="EMBL" id="RNA11860.1"/>
    </source>
</evidence>
<evidence type="ECO:0000256" key="2">
    <source>
        <dbReference type="SAM" id="Phobius"/>
    </source>
</evidence>
<feature type="region of interest" description="Disordered" evidence="1">
    <location>
        <begin position="161"/>
        <end position="184"/>
    </location>
</feature>
<reference evidence="4 5" key="1">
    <citation type="journal article" date="2018" name="Sci. Rep.">
        <title>Genomic signatures of local adaptation to the degree of environmental predictability in rotifers.</title>
        <authorList>
            <person name="Franch-Gras L."/>
            <person name="Hahn C."/>
            <person name="Garcia-Roger E.M."/>
            <person name="Carmona M.J."/>
            <person name="Serra M."/>
            <person name="Gomez A."/>
        </authorList>
    </citation>
    <scope>NUCLEOTIDE SEQUENCE [LARGE SCALE GENOMIC DNA]</scope>
    <source>
        <strain evidence="4">HYR1</strain>
    </source>
</reference>
<feature type="compositionally biased region" description="Basic and acidic residues" evidence="1">
    <location>
        <begin position="223"/>
        <end position="235"/>
    </location>
</feature>
<accession>A0A3M7QKM9</accession>